<protein>
    <submittedName>
        <fullName evidence="2">Uncharacterized protein</fullName>
    </submittedName>
</protein>
<feature type="compositionally biased region" description="Low complexity" evidence="1">
    <location>
        <begin position="522"/>
        <end position="539"/>
    </location>
</feature>
<sequence length="539" mass="57711">MQSLREEISIGAGNPWWHVVSSDTALCMDTARSLLRLDALSVTPVPFLRSGLPAAARALDVDFPCDGGGDAESGVREYGVQALCEILGTMQHLAEIRQLKATEVLLDTEQGECTALKVSQVEVSYLGGSGGIQGISAAAMEVDLLRSTLQSCALSTTYSAPCSEHMLYPLGIAFFFFWSVYPGDKLGSLSNVCTLHLDVTVLVLVFARGGLVKRRLPQAFSVLLRGSVLLPVLVNLTRNLLLYCGRLHNISLAAVNLHTEDRDLFWLYLTRHDGAALAVLGLGGGRPVNTTMEVHSYVDDAMTTRVGRNCLESQPFRRGISRLLLDLLLKGLLLRLLMRQRMHDMQVYLDALLGAGNGVATHVIVKRFLGVGGDGAEVEAPSALEATVTGSRPAAPQHHMLDGGRGASGWPLAASAAAGAASDEGAAWRAANSQQPPHLHYGHSQLQHQQQWAQHQQHQWPQQPLDLRSLEQAAWTQPQPAQAAAASASRGPARQAPQQLPGPMPPRPLESPLAAGLMQQQAAAPPARSPSSPSSTGRT</sequence>
<reference evidence="2" key="1">
    <citation type="submission" date="2023-10" db="EMBL/GenBank/DDBJ databases">
        <authorList>
            <person name="Chen Y."/>
            <person name="Shah S."/>
            <person name="Dougan E. K."/>
            <person name="Thang M."/>
            <person name="Chan C."/>
        </authorList>
    </citation>
    <scope>NUCLEOTIDE SEQUENCE [LARGE SCALE GENOMIC DNA]</scope>
</reference>
<dbReference type="Proteomes" id="UP001189429">
    <property type="component" value="Unassembled WGS sequence"/>
</dbReference>
<dbReference type="EMBL" id="CAUYUJ010018393">
    <property type="protein sequence ID" value="CAK0883275.1"/>
    <property type="molecule type" value="Genomic_DNA"/>
</dbReference>
<organism evidence="2 3">
    <name type="scientific">Prorocentrum cordatum</name>
    <dbReference type="NCBI Taxonomy" id="2364126"/>
    <lineage>
        <taxon>Eukaryota</taxon>
        <taxon>Sar</taxon>
        <taxon>Alveolata</taxon>
        <taxon>Dinophyceae</taxon>
        <taxon>Prorocentrales</taxon>
        <taxon>Prorocentraceae</taxon>
        <taxon>Prorocentrum</taxon>
    </lineage>
</organism>
<accession>A0ABN9WEQ1</accession>
<feature type="compositionally biased region" description="Low complexity" evidence="1">
    <location>
        <begin position="472"/>
        <end position="499"/>
    </location>
</feature>
<feature type="non-terminal residue" evidence="2">
    <location>
        <position position="539"/>
    </location>
</feature>
<feature type="compositionally biased region" description="Pro residues" evidence="1">
    <location>
        <begin position="500"/>
        <end position="509"/>
    </location>
</feature>
<keyword evidence="3" id="KW-1185">Reference proteome</keyword>
<evidence type="ECO:0000313" key="2">
    <source>
        <dbReference type="EMBL" id="CAK0883275.1"/>
    </source>
</evidence>
<name>A0ABN9WEQ1_9DINO</name>
<gene>
    <name evidence="2" type="ORF">PCOR1329_LOCUS65521</name>
</gene>
<comment type="caution">
    <text evidence="2">The sequence shown here is derived from an EMBL/GenBank/DDBJ whole genome shotgun (WGS) entry which is preliminary data.</text>
</comment>
<evidence type="ECO:0000256" key="1">
    <source>
        <dbReference type="SAM" id="MobiDB-lite"/>
    </source>
</evidence>
<feature type="compositionally biased region" description="Low complexity" evidence="1">
    <location>
        <begin position="445"/>
        <end position="465"/>
    </location>
</feature>
<evidence type="ECO:0000313" key="3">
    <source>
        <dbReference type="Proteomes" id="UP001189429"/>
    </source>
</evidence>
<feature type="region of interest" description="Disordered" evidence="1">
    <location>
        <begin position="424"/>
        <end position="539"/>
    </location>
</feature>
<proteinExistence type="predicted"/>